<keyword evidence="2" id="KW-1185">Reference proteome</keyword>
<name>A0ABP9ISW2_9ACTN</name>
<evidence type="ECO:0000313" key="1">
    <source>
        <dbReference type="EMBL" id="GAA5008809.1"/>
    </source>
</evidence>
<protein>
    <submittedName>
        <fullName evidence="1">Uncharacterized protein</fullName>
    </submittedName>
</protein>
<accession>A0ABP9ISW2</accession>
<organism evidence="1 2">
    <name type="scientific">Streptomyces hyderabadensis</name>
    <dbReference type="NCBI Taxonomy" id="598549"/>
    <lineage>
        <taxon>Bacteria</taxon>
        <taxon>Bacillati</taxon>
        <taxon>Actinomycetota</taxon>
        <taxon>Actinomycetes</taxon>
        <taxon>Kitasatosporales</taxon>
        <taxon>Streptomycetaceae</taxon>
        <taxon>Streptomyces</taxon>
    </lineage>
</organism>
<dbReference type="RefSeq" id="WP_345606368.1">
    <property type="nucleotide sequence ID" value="NZ_BAABIV010000032.1"/>
</dbReference>
<sequence>MAEDRLSWELQLQVSHPPPLADWGFRFGEAINHLRATLNNLIVAIARQSGVTDEKRLKALMFPISGTPKEWKSRQKALACMADWCRDALEEVQPFQRLQRGGTLDEDLLLFCAT</sequence>
<proteinExistence type="predicted"/>
<gene>
    <name evidence="1" type="ORF">GCM10023257_64180</name>
</gene>
<reference evidence="2" key="1">
    <citation type="journal article" date="2019" name="Int. J. Syst. Evol. Microbiol.">
        <title>The Global Catalogue of Microorganisms (GCM) 10K type strain sequencing project: providing services to taxonomists for standard genome sequencing and annotation.</title>
        <authorList>
            <consortium name="The Broad Institute Genomics Platform"/>
            <consortium name="The Broad Institute Genome Sequencing Center for Infectious Disease"/>
            <person name="Wu L."/>
            <person name="Ma J."/>
        </authorList>
    </citation>
    <scope>NUCLEOTIDE SEQUENCE [LARGE SCALE GENOMIC DNA]</scope>
    <source>
        <strain evidence="2">JCM 17657</strain>
    </source>
</reference>
<comment type="caution">
    <text evidence="1">The sequence shown here is derived from an EMBL/GenBank/DDBJ whole genome shotgun (WGS) entry which is preliminary data.</text>
</comment>
<dbReference type="Proteomes" id="UP001500610">
    <property type="component" value="Unassembled WGS sequence"/>
</dbReference>
<evidence type="ECO:0000313" key="2">
    <source>
        <dbReference type="Proteomes" id="UP001500610"/>
    </source>
</evidence>
<dbReference type="EMBL" id="BAABIV010000032">
    <property type="protein sequence ID" value="GAA5008809.1"/>
    <property type="molecule type" value="Genomic_DNA"/>
</dbReference>